<dbReference type="PANTHER" id="PTHR22911">
    <property type="entry name" value="ACYL-MALONYL CONDENSING ENZYME-RELATED"/>
    <property type="match status" value="1"/>
</dbReference>
<proteinExistence type="predicted"/>
<dbReference type="AlphaFoldDB" id="A0A383BFT6"/>
<protein>
    <recommendedName>
        <fullName evidence="2">EamA domain-containing protein</fullName>
    </recommendedName>
</protein>
<keyword evidence="1" id="KW-0812">Transmembrane</keyword>
<feature type="transmembrane region" description="Helical" evidence="1">
    <location>
        <begin position="57"/>
        <end position="76"/>
    </location>
</feature>
<dbReference type="InterPro" id="IPR000620">
    <property type="entry name" value="EamA_dom"/>
</dbReference>
<gene>
    <name evidence="3" type="ORF">METZ01_LOCUS471537</name>
</gene>
<dbReference type="PANTHER" id="PTHR22911:SF103">
    <property type="entry name" value="BLR2811 PROTEIN"/>
    <property type="match status" value="1"/>
</dbReference>
<keyword evidence="1" id="KW-1133">Transmembrane helix</keyword>
<feature type="transmembrane region" description="Helical" evidence="1">
    <location>
        <begin position="138"/>
        <end position="155"/>
    </location>
</feature>
<accession>A0A383BFT6</accession>
<keyword evidence="1" id="KW-0472">Membrane</keyword>
<dbReference type="EMBL" id="UINC01199995">
    <property type="protein sequence ID" value="SVE18683.1"/>
    <property type="molecule type" value="Genomic_DNA"/>
</dbReference>
<sequence>MTCGSLLFAWKDGIVKVTAGYYSPVLIIWFQLCCMSAIWLPILIYRHGWNQLIPRPLSWQIARGLSLVTGVGLFYWSVMQIPLADATAVSFVSPMVVVALAPIVLGEKTGFHRWSAVVIGFVGAIILLRPGFAGNSLGYIAAFGAGLGIGFFLITNRK</sequence>
<feature type="transmembrane region" description="Helical" evidence="1">
    <location>
        <begin position="114"/>
        <end position="132"/>
    </location>
</feature>
<evidence type="ECO:0000256" key="1">
    <source>
        <dbReference type="SAM" id="Phobius"/>
    </source>
</evidence>
<evidence type="ECO:0000259" key="2">
    <source>
        <dbReference type="Pfam" id="PF00892"/>
    </source>
</evidence>
<name>A0A383BFT6_9ZZZZ</name>
<feature type="transmembrane region" description="Helical" evidence="1">
    <location>
        <begin position="88"/>
        <end position="105"/>
    </location>
</feature>
<feature type="non-terminal residue" evidence="3">
    <location>
        <position position="158"/>
    </location>
</feature>
<dbReference type="InterPro" id="IPR037185">
    <property type="entry name" value="EmrE-like"/>
</dbReference>
<dbReference type="Pfam" id="PF00892">
    <property type="entry name" value="EamA"/>
    <property type="match status" value="1"/>
</dbReference>
<dbReference type="GO" id="GO:0016020">
    <property type="term" value="C:membrane"/>
    <property type="evidence" value="ECO:0007669"/>
    <property type="project" value="InterPro"/>
</dbReference>
<feature type="transmembrane region" description="Helical" evidence="1">
    <location>
        <begin position="20"/>
        <end position="45"/>
    </location>
</feature>
<feature type="domain" description="EamA" evidence="2">
    <location>
        <begin position="15"/>
        <end position="128"/>
    </location>
</feature>
<reference evidence="3" key="1">
    <citation type="submission" date="2018-05" db="EMBL/GenBank/DDBJ databases">
        <authorList>
            <person name="Lanie J.A."/>
            <person name="Ng W.-L."/>
            <person name="Kazmierczak K.M."/>
            <person name="Andrzejewski T.M."/>
            <person name="Davidsen T.M."/>
            <person name="Wayne K.J."/>
            <person name="Tettelin H."/>
            <person name="Glass J.I."/>
            <person name="Rusch D."/>
            <person name="Podicherti R."/>
            <person name="Tsui H.-C.T."/>
            <person name="Winkler M.E."/>
        </authorList>
    </citation>
    <scope>NUCLEOTIDE SEQUENCE</scope>
</reference>
<evidence type="ECO:0000313" key="3">
    <source>
        <dbReference type="EMBL" id="SVE18683.1"/>
    </source>
</evidence>
<organism evidence="3">
    <name type="scientific">marine metagenome</name>
    <dbReference type="NCBI Taxonomy" id="408172"/>
    <lineage>
        <taxon>unclassified sequences</taxon>
        <taxon>metagenomes</taxon>
        <taxon>ecological metagenomes</taxon>
    </lineage>
</organism>
<dbReference type="SUPFAM" id="SSF103481">
    <property type="entry name" value="Multidrug resistance efflux transporter EmrE"/>
    <property type="match status" value="1"/>
</dbReference>